<evidence type="ECO:0000313" key="4">
    <source>
        <dbReference type="EMBL" id="KDQ54661.1"/>
    </source>
</evidence>
<evidence type="ECO:0000313" key="5">
    <source>
        <dbReference type="Proteomes" id="UP000027265"/>
    </source>
</evidence>
<dbReference type="SUPFAM" id="SSF50998">
    <property type="entry name" value="Quinoprotein alcohol dehydrogenase-like"/>
    <property type="match status" value="1"/>
</dbReference>
<dbReference type="Proteomes" id="UP000027265">
    <property type="component" value="Unassembled WGS sequence"/>
</dbReference>
<dbReference type="InterPro" id="IPR015943">
    <property type="entry name" value="WD40/YVTN_repeat-like_dom_sf"/>
</dbReference>
<sequence>MLLHPGTTDYSSAQYILRPLGSLFSGVSNDTEPVQVMHASFRDFIANTSQSDKFAIDAVLSNGVLAKSCLKTMTVGLRQNICQFDDWFTMFSDLSSEELSRIRSDHLSEALQYACRFWAYHLSKVATGTSCYVEQIQTFLCDHLLSWIEVMSILQKLDEAVSSLLDLGTWLSSHVTQEPNLRAIAVDAVRFIRNFFPPLSSGPLQVYTSALPFVPTETSIYKHYFHLVDNTAPLVLHGRERHWSPLLFPLDYHEDEIKALAFSPDGARLVSGDRGGNIQMWSLDTGALAGSTIHAKHSPVISAAFTSDGSNLLTVCGESFGIPSQSTEGPSDLSLEDIQLWRTDTGAEIPLIWQQTQLDHRTACTSDGAHIATLDSSSAPVLLSTVDNVALRLDNGKNEPKISRIIVNSSEGVLVVVVAFDNGLIHVFPRESHLPSWPRLVPINLAISSFSVSCDGSRLACGFVGGNLQLWDLTKEDPFGISVGGKGGTVTAFTFSPDSVQLFSGYEDGVVCACDVGPNPTGSFREDIFSKDWGPSIISLVFLSRAQQLAIGASDGSVRICDGETRQIIRQLPAAGTDRACSMVFSRDGNLVGICTEGGMLKLWKIISGELCWDAFLGEENGHWTMLLFVQNDTMIASCHIKRNLLTIRESSNGAVLVQDFPLLEGLSNERGETNFASVPGSSNIVQVGMEDSCMVYGCIWECGELPAMSHLWETWSPGDTNQLSPDRSLLLHHVDNMPMGSLILYNLRKRTVQTLSGHLFFHAAEAFSPDGTRVASGDSEGHVRIWEELDTTIYPVGGVDAMETFLFGGFPSPDGSILAVVKSSTTEYSVVFSDPHNGRPVGDHFSAPILATVSELRDRDIDLEPKFSPDSSRVFVGFGDNWALLAISPPNQTLRLGHIGGPIVAATFSCDSSFLVTESLNGVVRVWETSTGHCFRESRIKFHLGEVTYDELRSLDGATIGVDSVGDVDALGDKGDLEFSSDQSKLISVRNTGLIRIWDGVVRGNNVTQNALKHPSMGPWGVTLLAVSSDGSVFATATQDLEGSKGGDDTVDTLFVRETRNGTVIKKLDLRKKVEFASFSRHASRMAFGDHYLGWFTWNISDSRERLISKEGGNKRILFSTDAKRVATIGQDPNSIMPRPRIQIWDLEQGSVLHDRCLPPEILEGIEFYDESPFLDLIEGQSSSIGNEVSPLEKLSTQPSHIDESGWIWDASGKRLWWIPPRYRPIAPGPPWSNLKNLVLDADETVVLCGGIIQHASRVAWITLQVK</sequence>
<feature type="repeat" description="WD" evidence="3">
    <location>
        <begin position="250"/>
        <end position="291"/>
    </location>
</feature>
<dbReference type="InterPro" id="IPR001680">
    <property type="entry name" value="WD40_rpt"/>
</dbReference>
<proteinExistence type="predicted"/>
<feature type="repeat" description="WD" evidence="3">
    <location>
        <begin position="904"/>
        <end position="938"/>
    </location>
</feature>
<accession>A0A067PWD4</accession>
<organism evidence="4 5">
    <name type="scientific">Jaapia argillacea MUCL 33604</name>
    <dbReference type="NCBI Taxonomy" id="933084"/>
    <lineage>
        <taxon>Eukaryota</taxon>
        <taxon>Fungi</taxon>
        <taxon>Dikarya</taxon>
        <taxon>Basidiomycota</taxon>
        <taxon>Agaricomycotina</taxon>
        <taxon>Agaricomycetes</taxon>
        <taxon>Agaricomycetidae</taxon>
        <taxon>Jaapiales</taxon>
        <taxon>Jaapiaceae</taxon>
        <taxon>Jaapia</taxon>
    </lineage>
</organism>
<name>A0A067PWD4_9AGAM</name>
<gene>
    <name evidence="4" type="ORF">JAAARDRAFT_196550</name>
</gene>
<dbReference type="AlphaFoldDB" id="A0A067PWD4"/>
<dbReference type="InterPro" id="IPR011047">
    <property type="entry name" value="Quinoprotein_ADH-like_sf"/>
</dbReference>
<dbReference type="Gene3D" id="2.130.10.10">
    <property type="entry name" value="YVTN repeat-like/Quinoprotein amine dehydrogenase"/>
    <property type="match status" value="5"/>
</dbReference>
<dbReference type="STRING" id="933084.A0A067PWD4"/>
<dbReference type="EMBL" id="KL197728">
    <property type="protein sequence ID" value="KDQ54661.1"/>
    <property type="molecule type" value="Genomic_DNA"/>
</dbReference>
<dbReference type="SMART" id="SM00320">
    <property type="entry name" value="WD40"/>
    <property type="match status" value="8"/>
</dbReference>
<dbReference type="OrthoDB" id="163438at2759"/>
<evidence type="ECO:0000256" key="3">
    <source>
        <dbReference type="PROSITE-ProRule" id="PRU00221"/>
    </source>
</evidence>
<protein>
    <recommendedName>
        <fullName evidence="6">Anaphase-promoting complex subunit 4 WD40 domain-containing protein</fullName>
    </recommendedName>
</protein>
<evidence type="ECO:0000256" key="1">
    <source>
        <dbReference type="ARBA" id="ARBA00022574"/>
    </source>
</evidence>
<keyword evidence="5" id="KW-1185">Reference proteome</keyword>
<dbReference type="Pfam" id="PF00400">
    <property type="entry name" value="WD40"/>
    <property type="match status" value="4"/>
</dbReference>
<dbReference type="PANTHER" id="PTHR22847:SF637">
    <property type="entry name" value="WD REPEAT DOMAIN 5B"/>
    <property type="match status" value="1"/>
</dbReference>
<dbReference type="PROSITE" id="PS50294">
    <property type="entry name" value="WD_REPEATS_REGION"/>
    <property type="match status" value="2"/>
</dbReference>
<keyword evidence="2" id="KW-0677">Repeat</keyword>
<feature type="repeat" description="WD" evidence="3">
    <location>
        <begin position="756"/>
        <end position="788"/>
    </location>
</feature>
<dbReference type="PANTHER" id="PTHR22847">
    <property type="entry name" value="WD40 REPEAT PROTEIN"/>
    <property type="match status" value="1"/>
</dbReference>
<evidence type="ECO:0008006" key="6">
    <source>
        <dbReference type="Google" id="ProtNLM"/>
    </source>
</evidence>
<dbReference type="HOGENOM" id="CLU_264190_0_0_1"/>
<dbReference type="PROSITE" id="PS50082">
    <property type="entry name" value="WD_REPEATS_2"/>
    <property type="match status" value="3"/>
</dbReference>
<dbReference type="GO" id="GO:1990234">
    <property type="term" value="C:transferase complex"/>
    <property type="evidence" value="ECO:0007669"/>
    <property type="project" value="UniProtKB-ARBA"/>
</dbReference>
<dbReference type="SUPFAM" id="SSF82171">
    <property type="entry name" value="DPP6 N-terminal domain-like"/>
    <property type="match status" value="1"/>
</dbReference>
<reference evidence="5" key="1">
    <citation type="journal article" date="2014" name="Proc. Natl. Acad. Sci. U.S.A.">
        <title>Extensive sampling of basidiomycete genomes demonstrates inadequacy of the white-rot/brown-rot paradigm for wood decay fungi.</title>
        <authorList>
            <person name="Riley R."/>
            <person name="Salamov A.A."/>
            <person name="Brown D.W."/>
            <person name="Nagy L.G."/>
            <person name="Floudas D."/>
            <person name="Held B.W."/>
            <person name="Levasseur A."/>
            <person name="Lombard V."/>
            <person name="Morin E."/>
            <person name="Otillar R."/>
            <person name="Lindquist E.A."/>
            <person name="Sun H."/>
            <person name="LaButti K.M."/>
            <person name="Schmutz J."/>
            <person name="Jabbour D."/>
            <person name="Luo H."/>
            <person name="Baker S.E."/>
            <person name="Pisabarro A.G."/>
            <person name="Walton J.D."/>
            <person name="Blanchette R.A."/>
            <person name="Henrissat B."/>
            <person name="Martin F."/>
            <person name="Cullen D."/>
            <person name="Hibbett D.S."/>
            <person name="Grigoriev I.V."/>
        </authorList>
    </citation>
    <scope>NUCLEOTIDE SEQUENCE [LARGE SCALE GENOMIC DNA]</scope>
    <source>
        <strain evidence="5">MUCL 33604</strain>
    </source>
</reference>
<evidence type="ECO:0000256" key="2">
    <source>
        <dbReference type="ARBA" id="ARBA00022737"/>
    </source>
</evidence>
<keyword evidence="1 3" id="KW-0853">WD repeat</keyword>
<dbReference type="InParanoid" id="A0A067PWD4"/>